<evidence type="ECO:0000256" key="6">
    <source>
        <dbReference type="SAM" id="SignalP"/>
    </source>
</evidence>
<organism evidence="7 8">
    <name type="scientific">Polychaeton citri CBS 116435</name>
    <dbReference type="NCBI Taxonomy" id="1314669"/>
    <lineage>
        <taxon>Eukaryota</taxon>
        <taxon>Fungi</taxon>
        <taxon>Dikarya</taxon>
        <taxon>Ascomycota</taxon>
        <taxon>Pezizomycotina</taxon>
        <taxon>Dothideomycetes</taxon>
        <taxon>Dothideomycetidae</taxon>
        <taxon>Capnodiales</taxon>
        <taxon>Capnodiaceae</taxon>
        <taxon>Polychaeton</taxon>
    </lineage>
</organism>
<protein>
    <submittedName>
        <fullName evidence="7">Extracelular serine carboxypeptidase</fullName>
    </submittedName>
</protein>
<name>A0A9P4QG66_9PEZI</name>
<evidence type="ECO:0000256" key="2">
    <source>
        <dbReference type="ARBA" id="ARBA00022670"/>
    </source>
</evidence>
<keyword evidence="4" id="KW-0378">Hydrolase</keyword>
<dbReference type="OrthoDB" id="1735038at2759"/>
<gene>
    <name evidence="7" type="ORF">K431DRAFT_290902</name>
</gene>
<evidence type="ECO:0000313" key="8">
    <source>
        <dbReference type="Proteomes" id="UP000799441"/>
    </source>
</evidence>
<dbReference type="GO" id="GO:0070008">
    <property type="term" value="F:serine-type exopeptidase activity"/>
    <property type="evidence" value="ECO:0007669"/>
    <property type="project" value="InterPro"/>
</dbReference>
<dbReference type="Pfam" id="PF05577">
    <property type="entry name" value="Peptidase_S28"/>
    <property type="match status" value="1"/>
</dbReference>
<evidence type="ECO:0000256" key="4">
    <source>
        <dbReference type="ARBA" id="ARBA00022801"/>
    </source>
</evidence>
<dbReference type="SUPFAM" id="SSF53474">
    <property type="entry name" value="alpha/beta-Hydrolases"/>
    <property type="match status" value="1"/>
</dbReference>
<dbReference type="InterPro" id="IPR008758">
    <property type="entry name" value="Peptidase_S28"/>
</dbReference>
<evidence type="ECO:0000256" key="5">
    <source>
        <dbReference type="ARBA" id="ARBA00023180"/>
    </source>
</evidence>
<keyword evidence="3 6" id="KW-0732">Signal</keyword>
<dbReference type="AlphaFoldDB" id="A0A9P4QG66"/>
<accession>A0A9P4QG66</accession>
<dbReference type="PANTHER" id="PTHR11010">
    <property type="entry name" value="PROTEASE S28 PRO-X CARBOXYPEPTIDASE-RELATED"/>
    <property type="match status" value="1"/>
</dbReference>
<evidence type="ECO:0000256" key="3">
    <source>
        <dbReference type="ARBA" id="ARBA00022729"/>
    </source>
</evidence>
<dbReference type="GO" id="GO:0004180">
    <property type="term" value="F:carboxypeptidase activity"/>
    <property type="evidence" value="ECO:0007669"/>
    <property type="project" value="UniProtKB-KW"/>
</dbReference>
<evidence type="ECO:0000313" key="7">
    <source>
        <dbReference type="EMBL" id="KAF2725215.1"/>
    </source>
</evidence>
<dbReference type="Gene3D" id="3.40.50.1820">
    <property type="entry name" value="alpha/beta hydrolase"/>
    <property type="match status" value="2"/>
</dbReference>
<keyword evidence="2" id="KW-0645">Protease</keyword>
<dbReference type="Proteomes" id="UP000799441">
    <property type="component" value="Unassembled WGS sequence"/>
</dbReference>
<dbReference type="EMBL" id="MU003768">
    <property type="protein sequence ID" value="KAF2725215.1"/>
    <property type="molecule type" value="Genomic_DNA"/>
</dbReference>
<feature type="signal peptide" evidence="6">
    <location>
        <begin position="1"/>
        <end position="20"/>
    </location>
</feature>
<dbReference type="GO" id="GO:0008239">
    <property type="term" value="F:dipeptidyl-peptidase activity"/>
    <property type="evidence" value="ECO:0007669"/>
    <property type="project" value="TreeGrafter"/>
</dbReference>
<sequence length="543" mass="60839">MWLQVKMVASLCLTAGVASARQSSRATLQARQGEASYTPHFIDMPIDHFQDKVRYEPHSNATFRQRYFYDHRYYKPGGPVFLYIGGETSGESRFSNLETGIIQVLMAATNGLGIIIENRYYGDSYPFEESTTDNLRFLSTEQTIADNAYLAQHATFPGVNSSGHSLNAPDTPWIMYGGSLAGGQVAFTMHEYSNVLWGGIASSGVTKAQLAYPEWYNPIQKFAPQDCVASINSIVDKIDHVFATGNATSIRRMKSVFGLADLEDNRDFAQTIAFPIGGPFTYPTNTWQELNWNLEDGSNDFWYFCNNVTDVSPPANTSYIDTALSDLTSGEAWTNLGNYANYISTYIVGLCPDPSLINTSLCFSTQNQSFYANTTNTDGRSYLYQTCTEVGAYQVAPDEGPSLISRQLQINYTQQWCDWAFPRGKLSSIPESPNIGLIERYGGYTVKADRLAFIDGDQDVWNDLCYHSEFAPKRHQDVEGLHPELLITGGGHHWDSYSLTYSNLANEPQFIRAAHDWEIRTVKRWLQDWHATGPSTYQQAVLS</sequence>
<comment type="similarity">
    <text evidence="1">Belongs to the peptidase S28 family.</text>
</comment>
<comment type="caution">
    <text evidence="7">The sequence shown here is derived from an EMBL/GenBank/DDBJ whole genome shotgun (WGS) entry which is preliminary data.</text>
</comment>
<dbReference type="PANTHER" id="PTHR11010:SF117">
    <property type="entry name" value="SERINE PROTEASE 16"/>
    <property type="match status" value="1"/>
</dbReference>
<dbReference type="InterPro" id="IPR029058">
    <property type="entry name" value="AB_hydrolase_fold"/>
</dbReference>
<proteinExistence type="inferred from homology"/>
<reference evidence="7" key="1">
    <citation type="journal article" date="2020" name="Stud. Mycol.">
        <title>101 Dothideomycetes genomes: a test case for predicting lifestyles and emergence of pathogens.</title>
        <authorList>
            <person name="Haridas S."/>
            <person name="Albert R."/>
            <person name="Binder M."/>
            <person name="Bloem J."/>
            <person name="Labutti K."/>
            <person name="Salamov A."/>
            <person name="Andreopoulos B."/>
            <person name="Baker S."/>
            <person name="Barry K."/>
            <person name="Bills G."/>
            <person name="Bluhm B."/>
            <person name="Cannon C."/>
            <person name="Castanera R."/>
            <person name="Culley D."/>
            <person name="Daum C."/>
            <person name="Ezra D."/>
            <person name="Gonzalez J."/>
            <person name="Henrissat B."/>
            <person name="Kuo A."/>
            <person name="Liang C."/>
            <person name="Lipzen A."/>
            <person name="Lutzoni F."/>
            <person name="Magnuson J."/>
            <person name="Mondo S."/>
            <person name="Nolan M."/>
            <person name="Ohm R."/>
            <person name="Pangilinan J."/>
            <person name="Park H.-J."/>
            <person name="Ramirez L."/>
            <person name="Alfaro M."/>
            <person name="Sun H."/>
            <person name="Tritt A."/>
            <person name="Yoshinaga Y."/>
            <person name="Zwiers L.-H."/>
            <person name="Turgeon B."/>
            <person name="Goodwin S."/>
            <person name="Spatafora J."/>
            <person name="Crous P."/>
            <person name="Grigoriev I."/>
        </authorList>
    </citation>
    <scope>NUCLEOTIDE SEQUENCE</scope>
    <source>
        <strain evidence="7">CBS 116435</strain>
    </source>
</reference>
<evidence type="ECO:0000256" key="1">
    <source>
        <dbReference type="ARBA" id="ARBA00011079"/>
    </source>
</evidence>
<feature type="chain" id="PRO_5040238891" evidence="6">
    <location>
        <begin position="21"/>
        <end position="543"/>
    </location>
</feature>
<keyword evidence="7" id="KW-0121">Carboxypeptidase</keyword>
<dbReference type="GO" id="GO:0006508">
    <property type="term" value="P:proteolysis"/>
    <property type="evidence" value="ECO:0007669"/>
    <property type="project" value="UniProtKB-KW"/>
</dbReference>
<keyword evidence="5" id="KW-0325">Glycoprotein</keyword>
<keyword evidence="8" id="KW-1185">Reference proteome</keyword>